<comment type="caution">
    <text evidence="1">The sequence shown here is derived from an EMBL/GenBank/DDBJ whole genome shotgun (WGS) entry which is preliminary data.</text>
</comment>
<accession>A0A845L3C6</accession>
<reference evidence="1 2" key="1">
    <citation type="submission" date="2020-01" db="EMBL/GenBank/DDBJ databases">
        <title>Whole-genome sequence of Heliobacterium undosum DSM 13378.</title>
        <authorList>
            <person name="Kyndt J.A."/>
            <person name="Meyer T.E."/>
        </authorList>
    </citation>
    <scope>NUCLEOTIDE SEQUENCE [LARGE SCALE GENOMIC DNA]</scope>
    <source>
        <strain evidence="1 2">DSM 13378</strain>
    </source>
</reference>
<protein>
    <submittedName>
        <fullName evidence="1">DUF523 domain-containing protein</fullName>
    </submittedName>
</protein>
<evidence type="ECO:0000313" key="2">
    <source>
        <dbReference type="Proteomes" id="UP000463470"/>
    </source>
</evidence>
<dbReference type="AlphaFoldDB" id="A0A845L3C6"/>
<proteinExistence type="predicted"/>
<dbReference type="PANTHER" id="PTHR30087">
    <property type="entry name" value="INNER MEMBRANE PROTEIN"/>
    <property type="match status" value="1"/>
</dbReference>
<sequence>MILVSSCLLGIRSKYDGSQNTVDSLLDLCRRGLIIPVCPEQLGGFTTPRPPVELQGEGGGDAALDGRAKAVNGDGVDVTDGFIEGARQTLRIARLFGATAAILKERSPSCGVHLIYDGAFAGNRIAGQGVAAALLRREGIPVYSEEDLTEELLEALVKDAASNLAANIAVQKRPS</sequence>
<evidence type="ECO:0000313" key="1">
    <source>
        <dbReference type="EMBL" id="MZP30206.1"/>
    </source>
</evidence>
<dbReference type="EMBL" id="WXEY01000010">
    <property type="protein sequence ID" value="MZP30206.1"/>
    <property type="molecule type" value="Genomic_DNA"/>
</dbReference>
<name>A0A845L3C6_9FIRM</name>
<keyword evidence="2" id="KW-1185">Reference proteome</keyword>
<dbReference type="Pfam" id="PF04463">
    <property type="entry name" value="2-thiour_desulf"/>
    <property type="match status" value="1"/>
</dbReference>
<dbReference type="RefSeq" id="WP_161258729.1">
    <property type="nucleotide sequence ID" value="NZ_WXEY01000010.1"/>
</dbReference>
<dbReference type="PANTHER" id="PTHR30087:SF1">
    <property type="entry name" value="HYPOTHETICAL CYTOSOLIC PROTEIN"/>
    <property type="match status" value="1"/>
</dbReference>
<gene>
    <name evidence="1" type="ORF">GTO91_10845</name>
</gene>
<dbReference type="OrthoDB" id="9797779at2"/>
<organism evidence="1 2">
    <name type="scientific">Heliomicrobium undosum</name>
    <dbReference type="NCBI Taxonomy" id="121734"/>
    <lineage>
        <taxon>Bacteria</taxon>
        <taxon>Bacillati</taxon>
        <taxon>Bacillota</taxon>
        <taxon>Clostridia</taxon>
        <taxon>Eubacteriales</taxon>
        <taxon>Heliobacteriaceae</taxon>
        <taxon>Heliomicrobium</taxon>
    </lineage>
</organism>
<dbReference type="Proteomes" id="UP000463470">
    <property type="component" value="Unassembled WGS sequence"/>
</dbReference>
<dbReference type="InterPro" id="IPR007553">
    <property type="entry name" value="2-thiour_desulf"/>
</dbReference>